<dbReference type="Gene3D" id="3.40.50.300">
    <property type="entry name" value="P-loop containing nucleotide triphosphate hydrolases"/>
    <property type="match status" value="1"/>
</dbReference>
<dbReference type="Pfam" id="PF02759">
    <property type="entry name" value="RUN"/>
    <property type="match status" value="1"/>
</dbReference>
<dbReference type="FunFam" id="3.90.870.10:FF:000007">
    <property type="entry name" value="YrdC N6-threonylcarbamoyltransferase domain containing"/>
    <property type="match status" value="1"/>
</dbReference>
<dbReference type="SUPFAM" id="SSF55821">
    <property type="entry name" value="YrdC/RibB"/>
    <property type="match status" value="1"/>
</dbReference>
<evidence type="ECO:0000256" key="9">
    <source>
        <dbReference type="ARBA" id="ARBA00015492"/>
    </source>
</evidence>
<name>A0A8J6LNH6_TENMO</name>
<evidence type="ECO:0000256" key="12">
    <source>
        <dbReference type="ARBA" id="ARBA00022553"/>
    </source>
</evidence>
<dbReference type="EMBL" id="JABDTM020015037">
    <property type="protein sequence ID" value="KAH0819261.1"/>
    <property type="molecule type" value="Genomic_DNA"/>
</dbReference>
<proteinExistence type="inferred from homology"/>
<evidence type="ECO:0000256" key="14">
    <source>
        <dbReference type="ARBA" id="ARBA00022741"/>
    </source>
</evidence>
<dbReference type="SMART" id="SM00487">
    <property type="entry name" value="DEXDc"/>
    <property type="match status" value="1"/>
</dbReference>
<feature type="domain" description="YrdC-like" evidence="31">
    <location>
        <begin position="1083"/>
        <end position="1271"/>
    </location>
</feature>
<dbReference type="EC" id="2.7.7.87" evidence="8"/>
<dbReference type="InterPro" id="IPR001650">
    <property type="entry name" value="Helicase_C-like"/>
</dbReference>
<keyword evidence="24" id="KW-0539">Nucleus</keyword>
<evidence type="ECO:0000256" key="16">
    <source>
        <dbReference type="ARBA" id="ARBA00022801"/>
    </source>
</evidence>
<dbReference type="GO" id="GO:0016787">
    <property type="term" value="F:hydrolase activity"/>
    <property type="evidence" value="ECO:0007669"/>
    <property type="project" value="UniProtKB-KW"/>
</dbReference>
<dbReference type="Pfam" id="PF01300">
    <property type="entry name" value="Sua5_yciO_yrdC"/>
    <property type="match status" value="1"/>
</dbReference>
<dbReference type="FunFam" id="3.40.50.10810:FF:000015">
    <property type="entry name" value="lymphoid-specific helicase isoform X1"/>
    <property type="match status" value="1"/>
</dbReference>
<evidence type="ECO:0000256" key="2">
    <source>
        <dbReference type="ARBA" id="ARBA00004173"/>
    </source>
</evidence>
<evidence type="ECO:0000313" key="34">
    <source>
        <dbReference type="EMBL" id="KAH0819261.1"/>
    </source>
</evidence>
<gene>
    <name evidence="34" type="ORF">GEV33_003529</name>
</gene>
<dbReference type="GO" id="GO:0005739">
    <property type="term" value="C:mitochondrion"/>
    <property type="evidence" value="ECO:0007669"/>
    <property type="project" value="UniProtKB-SubCell"/>
</dbReference>
<evidence type="ECO:0000256" key="3">
    <source>
        <dbReference type="ARBA" id="ARBA00004202"/>
    </source>
</evidence>
<keyword evidence="17" id="KW-0347">Helicase</keyword>
<organism evidence="34 35">
    <name type="scientific">Tenebrio molitor</name>
    <name type="common">Yellow mealworm beetle</name>
    <dbReference type="NCBI Taxonomy" id="7067"/>
    <lineage>
        <taxon>Eukaryota</taxon>
        <taxon>Metazoa</taxon>
        <taxon>Ecdysozoa</taxon>
        <taxon>Arthropoda</taxon>
        <taxon>Hexapoda</taxon>
        <taxon>Insecta</taxon>
        <taxon>Pterygota</taxon>
        <taxon>Neoptera</taxon>
        <taxon>Endopterygota</taxon>
        <taxon>Coleoptera</taxon>
        <taxon>Polyphaga</taxon>
        <taxon>Cucujiformia</taxon>
        <taxon>Tenebrionidae</taxon>
        <taxon>Tenebrio</taxon>
    </lineage>
</organism>
<dbReference type="InterPro" id="IPR014001">
    <property type="entry name" value="Helicase_ATP-bd"/>
</dbReference>
<feature type="region of interest" description="Disordered" evidence="29">
    <location>
        <begin position="191"/>
        <end position="210"/>
    </location>
</feature>
<dbReference type="Pfam" id="PF00176">
    <property type="entry name" value="SNF2-rel_dom"/>
    <property type="match status" value="1"/>
</dbReference>
<dbReference type="InterPro" id="IPR004012">
    <property type="entry name" value="Run_dom"/>
</dbReference>
<dbReference type="Proteomes" id="UP000719412">
    <property type="component" value="Unassembled WGS sequence"/>
</dbReference>
<evidence type="ECO:0000256" key="1">
    <source>
        <dbReference type="ARBA" id="ARBA00004123"/>
    </source>
</evidence>
<feature type="domain" description="RUN" evidence="30">
    <location>
        <begin position="1315"/>
        <end position="1454"/>
    </location>
</feature>
<evidence type="ECO:0000259" key="33">
    <source>
        <dbReference type="PROSITE" id="PS51194"/>
    </source>
</evidence>
<keyword evidence="16" id="KW-0378">Hydrolase</keyword>
<dbReference type="InterPro" id="IPR000330">
    <property type="entry name" value="SNF2_N"/>
</dbReference>
<dbReference type="Pfam" id="PF00271">
    <property type="entry name" value="Helicase_C"/>
    <property type="match status" value="1"/>
</dbReference>
<keyword evidence="20" id="KW-0072">Autophagy</keyword>
<dbReference type="GO" id="GO:0005770">
    <property type="term" value="C:late endosome"/>
    <property type="evidence" value="ECO:0007669"/>
    <property type="project" value="UniProtKB-SubCell"/>
</dbReference>
<evidence type="ECO:0000256" key="10">
    <source>
        <dbReference type="ARBA" id="ARBA00022475"/>
    </source>
</evidence>
<evidence type="ECO:0000256" key="29">
    <source>
        <dbReference type="SAM" id="MobiDB-lite"/>
    </source>
</evidence>
<evidence type="ECO:0000256" key="4">
    <source>
        <dbReference type="ARBA" id="ARBA00004496"/>
    </source>
</evidence>
<feature type="region of interest" description="Disordered" evidence="29">
    <location>
        <begin position="385"/>
        <end position="413"/>
    </location>
</feature>
<dbReference type="InterPro" id="IPR006070">
    <property type="entry name" value="Sua5-like_dom"/>
</dbReference>
<keyword evidence="23" id="KW-0472">Membrane</keyword>
<keyword evidence="10" id="KW-1003">Cell membrane</keyword>
<evidence type="ECO:0000256" key="26">
    <source>
        <dbReference type="ARBA" id="ARBA00058524"/>
    </source>
</evidence>
<evidence type="ECO:0000256" key="11">
    <source>
        <dbReference type="ARBA" id="ARBA00022490"/>
    </source>
</evidence>
<dbReference type="InterPro" id="IPR047326">
    <property type="entry name" value="RUN_PLEKHM1"/>
</dbReference>
<evidence type="ECO:0000256" key="8">
    <source>
        <dbReference type="ARBA" id="ARBA00012584"/>
    </source>
</evidence>
<dbReference type="PROSITE" id="PS50826">
    <property type="entry name" value="RUN"/>
    <property type="match status" value="1"/>
</dbReference>
<dbReference type="InterPro" id="IPR017945">
    <property type="entry name" value="DHBP_synth_RibB-like_a/b_dom"/>
</dbReference>
<keyword evidence="21 28" id="KW-0175">Coiled coil</keyword>
<evidence type="ECO:0000256" key="18">
    <source>
        <dbReference type="ARBA" id="ARBA00022840"/>
    </source>
</evidence>
<dbReference type="InterPro" id="IPR049730">
    <property type="entry name" value="SNF2/RAD54-like_C"/>
</dbReference>
<evidence type="ECO:0000256" key="28">
    <source>
        <dbReference type="SAM" id="Coils"/>
    </source>
</evidence>
<dbReference type="GO" id="GO:0005634">
    <property type="term" value="C:nucleus"/>
    <property type="evidence" value="ECO:0007669"/>
    <property type="project" value="UniProtKB-SubCell"/>
</dbReference>
<comment type="similarity">
    <text evidence="6">Belongs to the SNF2/RAD54 helicase family.</text>
</comment>
<dbReference type="Gene3D" id="3.90.870.10">
    <property type="entry name" value="DHBP synthase"/>
    <property type="match status" value="1"/>
</dbReference>
<evidence type="ECO:0000256" key="21">
    <source>
        <dbReference type="ARBA" id="ARBA00023054"/>
    </source>
</evidence>
<dbReference type="GO" id="GO:0003725">
    <property type="term" value="F:double-stranded RNA binding"/>
    <property type="evidence" value="ECO:0007669"/>
    <property type="project" value="InterPro"/>
</dbReference>
<dbReference type="PROSITE" id="PS51163">
    <property type="entry name" value="YRDC"/>
    <property type="match status" value="1"/>
</dbReference>
<comment type="caution">
    <text evidence="34">The sequence shown here is derived from an EMBL/GenBank/DDBJ whole genome shotgun (WGS) entry which is preliminary data.</text>
</comment>
<keyword evidence="35" id="KW-1185">Reference proteome</keyword>
<evidence type="ECO:0000256" key="27">
    <source>
        <dbReference type="ARBA" id="ARBA00063146"/>
    </source>
</evidence>
<feature type="compositionally biased region" description="Basic and acidic residues" evidence="29">
    <location>
        <begin position="441"/>
        <end position="451"/>
    </location>
</feature>
<keyword evidence="22" id="KW-0496">Mitochondrion</keyword>
<accession>A0A8J6LNH6</accession>
<dbReference type="CDD" id="cd18793">
    <property type="entry name" value="SF2_C_SNF"/>
    <property type="match status" value="1"/>
</dbReference>
<evidence type="ECO:0000256" key="15">
    <source>
        <dbReference type="ARBA" id="ARBA00022753"/>
    </source>
</evidence>
<feature type="domain" description="Helicase ATP-binding" evidence="32">
    <location>
        <begin position="520"/>
        <end position="690"/>
    </location>
</feature>
<dbReference type="InterPro" id="IPR038718">
    <property type="entry name" value="SNF2-like_sf"/>
</dbReference>
<sequence>MRKFNRKLSTFVLWKWEEKSRLHPRPSAAGDGGYGRSNLPWLPFNSELAEEPPIRQHKIKLHATKRSHIRGSIFLGVGSHVLYDITNFSLHRLCLFLCRRPSAVHKAHLRRKLTYSETAQHRPCQLQNSKLRLDSSILVPAIWIVCYCRWTKTFRDNVVSVQLLICFVHRLTLGTAGTSLATELPTSFLGSSRGLEESVPPKRPSEPDQAKDLGMGLFRPRPSTATSTHFIPIPPPSSPVDVVVVEIELRDGGIRGVKWISSEHITEIEAWPRLKGPLTLSGVNGYVPPPPKNATFMFVVFDYNYLLRNASLETLAGSCKFQAKYSYLHSYTEDNTGQFGSTAPYSPNFWREVGTSAAKQMVHHDRTSCPMWSDSPKTTLKKFNEDIGTDDHPVGLRSSKKRKHVSKNEEQDLELGVKKQKFGNHEEEDVQKNQFVTGTQEIKEDKDHENDLFDTQGSPESTKSQKMKVQNEEEVLMRQDSFLKEKFLQEYLDREDITKMLNYFEGKLRPYQTEGVIWLTVLFENCINGILADEMGLGKTIQIIALFAHLYERRVVGPFLIVAPLSTLGNWEAEFKRFAPKIPVVRFQGSELERKMQIKQIQGKFTIDGRVVKPVVICTYQVPLIEENFLSRYTWQYIVVDEGHRIKNPESRLSRELRSLKSVNRTLLTGTPLQNDIRELWALFNFLMPELFRDIEGFSSLLELEDMKDTNKLLENEAENKIISTIHKVLAPFTLRREKKFVLKDLVPKKEITVYCPLSEMQKYIYRAILQKDYDKLRMGRPAEEESSEGRRCRNKKVEYNESVIFGEGESEMKTRKLLRKSTKSNTFCSNENVPFDCPDCPYICRITMQNTVMMLKKAVNHPYLIWTPIDPNAKSRQMFVSEDLIKHSGKLLVLEALLPKLKKMGHKVLIFSTMVMFMDMIEEMLLLRKYEFRRLDGSVDYTSRNNSIGDFMNDDKIFLFLLSTRAGGLGLNLTAADTVIFMDRDWNPMADLQAQDRCHRIGQTKPVVIYSLITKGTIDEIIEARGEMKKRLGKIVIQEGKFKTLSKNFDDDELKELEDLLKSEESSIKIRANGLIFTNNELNKILDRIDLLKSGGVIAIPTDTVYGLACDATNITSVNRLYTVKCRNEEKPVAICLGNVSEINAWAKVEHLPKGLLETLLPGPVTLILTCANKLDKSLSFHGKVGIRIPDYRFIRAVTKKLGRPLALTSANLSDRPSSLTVYEFKDLWGKIGAVFDGGNLGDDDLKRRASTVVDLSQGGIFTIVRQGVAATKTIAILHEFDNLIKKSITTQLSSSVKAIQYCGIDESELNKVEDVTEASNTLCMTIEAIFLHGLKDSLSRRFKRAIADVDERPEPSFWAPLLVISHRQIIDQITHLSQITTEVGQCRAWIRLALNDCLLSSYLMTMKRDLGALKAFYRPTAYVRDSELLDVAQRLIEGVEAFKSFTLPCNSSLLNTWQLPSLYMAGIWAPTLKACPVAPCDDVAQMVEEVKSIPETNSETCSLSSAMSITSLNSGLRQMVALNEDEALKIILAKHKDSKNNIQKSEENLKASLTESEGKSTDSDNVNYNLGNSLNRRTGWSFDESQQVEETVEESAVEETPSVRKVEPKSMEGSFNALIESYNMLSGAYIKTPDLREVWQKFEDRNVVVEDTTDNNNIEQPDTFNDNVNVFLAKNDSASLAVQISKISKERGLDRQSYECAGCRQSLGVTVKPRVCAFTAEYFCPSCMSPEDIPIPARIIHNWDFKPYPVSQKAFNYINEIKDHPTIDFKVSNPYVYGIVEEMAQLQILRNQLNFLRAYLYTCREPIIEQLQKQMWPREYMYEHVHQYSISDLSEISDGTLAQHLQSVVNFGKEHVVGCWLCSQKGFVCEVCNKPKALFPFDVEHIYRCDVCNAVYHKGCLNSSKPCPKCKRRKEREDLPLLGATVE</sequence>
<dbReference type="SUPFAM" id="SSF52540">
    <property type="entry name" value="P-loop containing nucleoside triphosphate hydrolases"/>
    <property type="match status" value="2"/>
</dbReference>
<comment type="catalytic activity">
    <reaction evidence="25">
        <text>L-threonine + hydrogencarbonate + ATP = L-threonylcarbamoyladenylate + diphosphate + H2O</text>
        <dbReference type="Rhea" id="RHEA:36407"/>
        <dbReference type="ChEBI" id="CHEBI:15377"/>
        <dbReference type="ChEBI" id="CHEBI:17544"/>
        <dbReference type="ChEBI" id="CHEBI:30616"/>
        <dbReference type="ChEBI" id="CHEBI:33019"/>
        <dbReference type="ChEBI" id="CHEBI:57926"/>
        <dbReference type="ChEBI" id="CHEBI:73682"/>
        <dbReference type="EC" id="2.7.7.87"/>
    </reaction>
</comment>
<evidence type="ECO:0000256" key="25">
    <source>
        <dbReference type="ARBA" id="ARBA00048366"/>
    </source>
</evidence>
<dbReference type="SMART" id="SM01175">
    <property type="entry name" value="DUF4206"/>
    <property type="match status" value="1"/>
</dbReference>
<comment type="similarity">
    <text evidence="7">Belongs to the SUA5 family.</text>
</comment>
<keyword evidence="13" id="KW-0808">Transferase</keyword>
<evidence type="ECO:0000256" key="19">
    <source>
        <dbReference type="ARBA" id="ARBA00022946"/>
    </source>
</evidence>
<comment type="subunit">
    <text evidence="27">Interacts with RSC1A1.</text>
</comment>
<feature type="domain" description="Helicase C-terminal" evidence="33">
    <location>
        <begin position="894"/>
        <end position="1062"/>
    </location>
</feature>
<dbReference type="NCBIfam" id="TIGR00057">
    <property type="entry name" value="L-threonylcarbamoyladenylate synthase"/>
    <property type="match status" value="1"/>
</dbReference>
<evidence type="ECO:0000256" key="20">
    <source>
        <dbReference type="ARBA" id="ARBA00023006"/>
    </source>
</evidence>
<dbReference type="GO" id="GO:0004386">
    <property type="term" value="F:helicase activity"/>
    <property type="evidence" value="ECO:0007669"/>
    <property type="project" value="UniProtKB-KW"/>
</dbReference>
<feature type="compositionally biased region" description="Basic and acidic residues" evidence="29">
    <location>
        <begin position="385"/>
        <end position="394"/>
    </location>
</feature>
<keyword evidence="18" id="KW-0067">ATP-binding</keyword>
<reference evidence="34" key="1">
    <citation type="journal article" date="2020" name="J Insects Food Feed">
        <title>The yellow mealworm (Tenebrio molitor) genome: a resource for the emerging insects as food and feed industry.</title>
        <authorList>
            <person name="Eriksson T."/>
            <person name="Andere A."/>
            <person name="Kelstrup H."/>
            <person name="Emery V."/>
            <person name="Picard C."/>
        </authorList>
    </citation>
    <scope>NUCLEOTIDE SEQUENCE</scope>
    <source>
        <strain evidence="34">Stoneville</strain>
        <tissue evidence="34">Whole head</tissue>
    </source>
</reference>
<evidence type="ECO:0000313" key="35">
    <source>
        <dbReference type="Proteomes" id="UP000719412"/>
    </source>
</evidence>
<evidence type="ECO:0000256" key="23">
    <source>
        <dbReference type="ARBA" id="ARBA00023136"/>
    </source>
</evidence>
<dbReference type="PANTHER" id="PTHR10799">
    <property type="entry name" value="SNF2/RAD54 HELICASE FAMILY"/>
    <property type="match status" value="1"/>
</dbReference>
<evidence type="ECO:0000259" key="30">
    <source>
        <dbReference type="PROSITE" id="PS50826"/>
    </source>
</evidence>
<evidence type="ECO:0000256" key="22">
    <source>
        <dbReference type="ARBA" id="ARBA00023128"/>
    </source>
</evidence>
<dbReference type="Gene3D" id="3.40.50.10810">
    <property type="entry name" value="Tandem AAA-ATPase domain"/>
    <property type="match status" value="1"/>
</dbReference>
<dbReference type="CDD" id="cd17679">
    <property type="entry name" value="RUN_PLEKHM1"/>
    <property type="match status" value="1"/>
</dbReference>
<evidence type="ECO:0000259" key="31">
    <source>
        <dbReference type="PROSITE" id="PS51163"/>
    </source>
</evidence>
<dbReference type="PROSITE" id="PS51192">
    <property type="entry name" value="HELICASE_ATP_BIND_1"/>
    <property type="match status" value="1"/>
</dbReference>
<dbReference type="SUPFAM" id="SSF140741">
    <property type="entry name" value="RUN domain-like"/>
    <property type="match status" value="1"/>
</dbReference>
<keyword evidence="12" id="KW-0597">Phosphoprotein</keyword>
<reference evidence="34" key="2">
    <citation type="submission" date="2021-08" db="EMBL/GenBank/DDBJ databases">
        <authorList>
            <person name="Eriksson T."/>
        </authorList>
    </citation>
    <scope>NUCLEOTIDE SEQUENCE</scope>
    <source>
        <strain evidence="34">Stoneville</strain>
        <tissue evidence="34">Whole head</tissue>
    </source>
</reference>
<keyword evidence="19" id="KW-0809">Transit peptide</keyword>
<feature type="coiled-coil region" evidence="28">
    <location>
        <begin position="1530"/>
        <end position="1557"/>
    </location>
</feature>
<comment type="subcellular location">
    <subcellularLocation>
        <location evidence="3">Cell membrane</location>
        <topology evidence="3">Peripheral membrane protein</topology>
    </subcellularLocation>
    <subcellularLocation>
        <location evidence="4">Cytoplasm</location>
    </subcellularLocation>
    <subcellularLocation>
        <location evidence="5">Late endosome</location>
    </subcellularLocation>
    <subcellularLocation>
        <location evidence="2">Mitochondrion</location>
    </subcellularLocation>
    <subcellularLocation>
        <location evidence="1">Nucleus</location>
    </subcellularLocation>
</comment>
<evidence type="ECO:0000256" key="24">
    <source>
        <dbReference type="ARBA" id="ARBA00023242"/>
    </source>
</evidence>
<comment type="function">
    <text evidence="26">Cytoplasmic and mitochondrial threonylcarbamoyl-AMP synthase required for the formation of a threonylcarbamoyl group on adenosine at position 37 (t(6)A37) in tRNAs that read codons beginning with adenine. Catalyzes the conversion of L-threonine, HCO(3)(-)/CO(2) and ATP to give threonylcarbamoyl-AMP (TC-AMP) as the acyladenylate intermediate, with the release of diphosphate. Participates in t(6)A37 formation in cytoplasmic and mitochondrial tRNAs. May regulate the activity of some transporters.</text>
</comment>
<dbReference type="PROSITE" id="PS51194">
    <property type="entry name" value="HELICASE_CTER"/>
    <property type="match status" value="1"/>
</dbReference>
<dbReference type="Gene3D" id="1.20.58.900">
    <property type="match status" value="1"/>
</dbReference>
<protein>
    <recommendedName>
        <fullName evidence="9">Threonylcarbamoyl-AMP synthase</fullName>
        <ecNumber evidence="8">2.7.7.87</ecNumber>
    </recommendedName>
</protein>
<dbReference type="GO" id="GO:0061710">
    <property type="term" value="F:L-threonylcarbamoyladenylate synthase"/>
    <property type="evidence" value="ECO:0007669"/>
    <property type="project" value="UniProtKB-EC"/>
</dbReference>
<feature type="region of interest" description="Disordered" evidence="29">
    <location>
        <begin position="440"/>
        <end position="466"/>
    </location>
</feature>
<dbReference type="InterPro" id="IPR037213">
    <property type="entry name" value="Run_dom_sf"/>
</dbReference>
<keyword evidence="15" id="KW-0967">Endosome</keyword>
<dbReference type="GO" id="GO:0006914">
    <property type="term" value="P:autophagy"/>
    <property type="evidence" value="ECO:0007669"/>
    <property type="project" value="UniProtKB-KW"/>
</dbReference>
<evidence type="ECO:0000256" key="5">
    <source>
        <dbReference type="ARBA" id="ARBA00004603"/>
    </source>
</evidence>
<dbReference type="CDD" id="cd00029">
    <property type="entry name" value="C1"/>
    <property type="match status" value="1"/>
</dbReference>
<feature type="compositionally biased region" description="Basic and acidic residues" evidence="29">
    <location>
        <begin position="194"/>
        <end position="210"/>
    </location>
</feature>
<evidence type="ECO:0000259" key="32">
    <source>
        <dbReference type="PROSITE" id="PS51192"/>
    </source>
</evidence>
<evidence type="ECO:0000256" key="7">
    <source>
        <dbReference type="ARBA" id="ARBA00007663"/>
    </source>
</evidence>
<dbReference type="InterPro" id="IPR027417">
    <property type="entry name" value="P-loop_NTPase"/>
</dbReference>
<evidence type="ECO:0000256" key="17">
    <source>
        <dbReference type="ARBA" id="ARBA00022806"/>
    </source>
</evidence>
<keyword evidence="11" id="KW-0963">Cytoplasm</keyword>
<dbReference type="InterPro" id="IPR025258">
    <property type="entry name" value="RH_dom"/>
</dbReference>
<dbReference type="Pfam" id="PF13901">
    <property type="entry name" value="RH_dom"/>
    <property type="match status" value="1"/>
</dbReference>
<feature type="compositionally biased region" description="Polar residues" evidence="29">
    <location>
        <begin position="453"/>
        <end position="466"/>
    </location>
</feature>
<dbReference type="SMART" id="SM00593">
    <property type="entry name" value="RUN"/>
    <property type="match status" value="1"/>
</dbReference>
<dbReference type="GO" id="GO:0005524">
    <property type="term" value="F:ATP binding"/>
    <property type="evidence" value="ECO:0007669"/>
    <property type="project" value="UniProtKB-KW"/>
</dbReference>
<evidence type="ECO:0000256" key="13">
    <source>
        <dbReference type="ARBA" id="ARBA00022679"/>
    </source>
</evidence>
<evidence type="ECO:0000256" key="6">
    <source>
        <dbReference type="ARBA" id="ARBA00007025"/>
    </source>
</evidence>
<dbReference type="SMART" id="SM00490">
    <property type="entry name" value="HELICc"/>
    <property type="match status" value="1"/>
</dbReference>
<keyword evidence="14" id="KW-0547">Nucleotide-binding</keyword>
<dbReference type="GO" id="GO:0005886">
    <property type="term" value="C:plasma membrane"/>
    <property type="evidence" value="ECO:0007669"/>
    <property type="project" value="UniProtKB-SubCell"/>
</dbReference>